<name>A0A023FQ79_AMBCJ</name>
<protein>
    <submittedName>
        <fullName evidence="4">Putative tick til 3</fullName>
    </submittedName>
</protein>
<dbReference type="InterPro" id="IPR036084">
    <property type="entry name" value="Ser_inhib-like_sf"/>
</dbReference>
<dbReference type="SUPFAM" id="SSF57567">
    <property type="entry name" value="Serine protease inhibitors"/>
    <property type="match status" value="1"/>
</dbReference>
<dbReference type="CDD" id="cd19941">
    <property type="entry name" value="TIL"/>
    <property type="match status" value="1"/>
</dbReference>
<feature type="region of interest" description="Disordered" evidence="1">
    <location>
        <begin position="32"/>
        <end position="56"/>
    </location>
</feature>
<dbReference type="EMBL" id="GBBK01000565">
    <property type="protein sequence ID" value="JAC23917.1"/>
    <property type="molecule type" value="mRNA"/>
</dbReference>
<feature type="domain" description="TIL" evidence="3">
    <location>
        <begin position="61"/>
        <end position="116"/>
    </location>
</feature>
<evidence type="ECO:0000259" key="3">
    <source>
        <dbReference type="Pfam" id="PF01826"/>
    </source>
</evidence>
<sequence length="156" mass="17194">MSGGQLTTANMATLGFLVLAAVFAFSVEASPEPRSSQAPGSRHGQVAGGLWPQPSGRRCRKRNEVFKECVSSSCSEAKCWKPVVGPACTADCRSGCFCAGGFYRNRRGNCVPWHRCRRQGGQRPPLYPSYPGGFYPQYPWNQQPWSEQQVSPYHGF</sequence>
<feature type="signal peptide" evidence="2">
    <location>
        <begin position="1"/>
        <end position="29"/>
    </location>
</feature>
<proteinExistence type="evidence at transcript level"/>
<organism evidence="4">
    <name type="scientific">Amblyomma cajennense</name>
    <name type="common">Cayenne tick</name>
    <name type="synonym">Acarus cajennensis</name>
    <dbReference type="NCBI Taxonomy" id="34607"/>
    <lineage>
        <taxon>Eukaryota</taxon>
        <taxon>Metazoa</taxon>
        <taxon>Ecdysozoa</taxon>
        <taxon>Arthropoda</taxon>
        <taxon>Chelicerata</taxon>
        <taxon>Arachnida</taxon>
        <taxon>Acari</taxon>
        <taxon>Parasitiformes</taxon>
        <taxon>Ixodida</taxon>
        <taxon>Ixodoidea</taxon>
        <taxon>Ixodidae</taxon>
        <taxon>Amblyomminae</taxon>
        <taxon>Amblyomma</taxon>
    </lineage>
</organism>
<dbReference type="InterPro" id="IPR002919">
    <property type="entry name" value="TIL_dom"/>
</dbReference>
<evidence type="ECO:0000256" key="1">
    <source>
        <dbReference type="SAM" id="MobiDB-lite"/>
    </source>
</evidence>
<feature type="chain" id="PRO_5001520065" evidence="2">
    <location>
        <begin position="30"/>
        <end position="156"/>
    </location>
</feature>
<evidence type="ECO:0000256" key="2">
    <source>
        <dbReference type="SAM" id="SignalP"/>
    </source>
</evidence>
<dbReference type="AlphaFoldDB" id="A0A023FQ79"/>
<dbReference type="Pfam" id="PF01826">
    <property type="entry name" value="TIL"/>
    <property type="match status" value="1"/>
</dbReference>
<reference evidence="4" key="1">
    <citation type="submission" date="2014-03" db="EMBL/GenBank/DDBJ databases">
        <title>The sialotranscriptome of Amblyomma triste, Amblyomma parvum and Amblyomma cajennense ticks, uncovered by 454-based RNA-seq.</title>
        <authorList>
            <person name="Garcia G.R."/>
            <person name="Gardinassi L.G."/>
            <person name="Ribeiro J.M."/>
            <person name="Anatriello E."/>
            <person name="Ferreira B.R."/>
            <person name="Moreira H.N."/>
            <person name="Mafra C."/>
            <person name="Olegario M.M."/>
            <person name="Szabo P.J."/>
            <person name="Miranda-Santos I.K."/>
            <person name="Maruyama S.R."/>
        </authorList>
    </citation>
    <scope>NUCLEOTIDE SEQUENCE</scope>
    <source>
        <strain evidence="4">Uberlandia</strain>
        <tissue evidence="4">Salivary glands</tissue>
    </source>
</reference>
<keyword evidence="2" id="KW-0732">Signal</keyword>
<evidence type="ECO:0000313" key="4">
    <source>
        <dbReference type="EMBL" id="JAC23917.1"/>
    </source>
</evidence>
<accession>A0A023FQ79</accession>
<dbReference type="Gene3D" id="2.10.25.10">
    <property type="entry name" value="Laminin"/>
    <property type="match status" value="1"/>
</dbReference>